<organism evidence="2 3">
    <name type="scientific">Cuscuta campestris</name>
    <dbReference type="NCBI Taxonomy" id="132261"/>
    <lineage>
        <taxon>Eukaryota</taxon>
        <taxon>Viridiplantae</taxon>
        <taxon>Streptophyta</taxon>
        <taxon>Embryophyta</taxon>
        <taxon>Tracheophyta</taxon>
        <taxon>Spermatophyta</taxon>
        <taxon>Magnoliopsida</taxon>
        <taxon>eudicotyledons</taxon>
        <taxon>Gunneridae</taxon>
        <taxon>Pentapetalae</taxon>
        <taxon>asterids</taxon>
        <taxon>lamiids</taxon>
        <taxon>Solanales</taxon>
        <taxon>Convolvulaceae</taxon>
        <taxon>Cuscuteae</taxon>
        <taxon>Cuscuta</taxon>
        <taxon>Cuscuta subgen. Grammica</taxon>
        <taxon>Cuscuta sect. Cleistogrammica</taxon>
    </lineage>
</organism>
<keyword evidence="1" id="KW-1133">Transmembrane helix</keyword>
<name>A0A484NNE5_9ASTE</name>
<gene>
    <name evidence="2" type="ORF">CCAM_LOCUS43150</name>
</gene>
<dbReference type="EMBL" id="OOIL02006764">
    <property type="protein sequence ID" value="VFR01375.1"/>
    <property type="molecule type" value="Genomic_DNA"/>
</dbReference>
<evidence type="ECO:0000256" key="1">
    <source>
        <dbReference type="SAM" id="Phobius"/>
    </source>
</evidence>
<protein>
    <submittedName>
        <fullName evidence="2">Uncharacterized protein</fullName>
    </submittedName>
</protein>
<feature type="transmembrane region" description="Helical" evidence="1">
    <location>
        <begin position="73"/>
        <end position="91"/>
    </location>
</feature>
<dbReference type="AlphaFoldDB" id="A0A484NNE5"/>
<accession>A0A484NNE5</accession>
<evidence type="ECO:0000313" key="3">
    <source>
        <dbReference type="Proteomes" id="UP000595140"/>
    </source>
</evidence>
<keyword evidence="3" id="KW-1185">Reference proteome</keyword>
<evidence type="ECO:0000313" key="2">
    <source>
        <dbReference type="EMBL" id="VFR01375.1"/>
    </source>
</evidence>
<sequence length="94" mass="10637">MTSEEEVRNRRIALCRRIWTVEVAYKDGGKVHVKTGGCVCVDPRGLILTVEQILPQVCTFETIRGRNVDGVDLGMVVFLWLLIRAAVWVYFGRG</sequence>
<keyword evidence="1" id="KW-0472">Membrane</keyword>
<dbReference type="Proteomes" id="UP000595140">
    <property type="component" value="Unassembled WGS sequence"/>
</dbReference>
<reference evidence="2 3" key="1">
    <citation type="submission" date="2018-04" db="EMBL/GenBank/DDBJ databases">
        <authorList>
            <person name="Vogel A."/>
        </authorList>
    </citation>
    <scope>NUCLEOTIDE SEQUENCE [LARGE SCALE GENOMIC DNA]</scope>
</reference>
<dbReference type="OrthoDB" id="1837880at2759"/>
<proteinExistence type="predicted"/>
<keyword evidence="1" id="KW-0812">Transmembrane</keyword>